<dbReference type="AlphaFoldDB" id="A4C2G6"/>
<name>A4C2G6_9FLAO</name>
<evidence type="ECO:0000256" key="1">
    <source>
        <dbReference type="SAM" id="Phobius"/>
    </source>
</evidence>
<keyword evidence="1" id="KW-0812">Transmembrane</keyword>
<keyword evidence="3" id="KW-1185">Reference proteome</keyword>
<evidence type="ECO:0000313" key="2">
    <source>
        <dbReference type="EMBL" id="EAR11767.1"/>
    </source>
</evidence>
<keyword evidence="1" id="KW-0472">Membrane</keyword>
<proteinExistence type="predicted"/>
<dbReference type="HOGENOM" id="CLU_2863998_0_0_10"/>
<dbReference type="EMBL" id="AAOG01000004">
    <property type="protein sequence ID" value="EAR11767.1"/>
    <property type="molecule type" value="Genomic_DNA"/>
</dbReference>
<evidence type="ECO:0000313" key="3">
    <source>
        <dbReference type="Proteomes" id="UP000003053"/>
    </source>
</evidence>
<dbReference type="Proteomes" id="UP000003053">
    <property type="component" value="Unassembled WGS sequence"/>
</dbReference>
<keyword evidence="1" id="KW-1133">Transmembrane helix</keyword>
<sequence length="64" mass="7670">MLIILTADFTPAIKNSFIRDGTFHQVYGLSLIAFFASMLAYLFTLFINIRIFHFWKKRSQRKYF</sequence>
<organism evidence="2 3">
    <name type="scientific">Polaribacter irgensii 23-P</name>
    <dbReference type="NCBI Taxonomy" id="313594"/>
    <lineage>
        <taxon>Bacteria</taxon>
        <taxon>Pseudomonadati</taxon>
        <taxon>Bacteroidota</taxon>
        <taxon>Flavobacteriia</taxon>
        <taxon>Flavobacteriales</taxon>
        <taxon>Flavobacteriaceae</taxon>
    </lineage>
</organism>
<feature type="transmembrane region" description="Helical" evidence="1">
    <location>
        <begin position="26"/>
        <end position="52"/>
    </location>
</feature>
<accession>A4C2G6</accession>
<dbReference type="InterPro" id="IPR003744">
    <property type="entry name" value="YhhQ"/>
</dbReference>
<comment type="caution">
    <text evidence="2">The sequence shown here is derived from an EMBL/GenBank/DDBJ whole genome shotgun (WGS) entry which is preliminary data.</text>
</comment>
<dbReference type="eggNOG" id="COG1738">
    <property type="taxonomic scope" value="Bacteria"/>
</dbReference>
<protein>
    <submittedName>
        <fullName evidence="2">Uncharacterized protein</fullName>
    </submittedName>
</protein>
<dbReference type="STRING" id="313594.PI23P_01145"/>
<reference evidence="2 3" key="1">
    <citation type="submission" date="2006-02" db="EMBL/GenBank/DDBJ databases">
        <authorList>
            <person name="Murray A."/>
            <person name="Staley J."/>
            <person name="Ferriera S."/>
            <person name="Johnson J."/>
            <person name="Kravitz S."/>
            <person name="Halpern A."/>
            <person name="Remington K."/>
            <person name="Beeson K."/>
            <person name="Tran B."/>
            <person name="Rogers Y.-H."/>
            <person name="Friedman R."/>
            <person name="Venter J.C."/>
        </authorList>
    </citation>
    <scope>NUCLEOTIDE SEQUENCE [LARGE SCALE GENOMIC DNA]</scope>
    <source>
        <strain evidence="2 3">23-P</strain>
    </source>
</reference>
<gene>
    <name evidence="2" type="ORF">PI23P_01145</name>
</gene>
<dbReference type="Pfam" id="PF02592">
    <property type="entry name" value="Vut_1"/>
    <property type="match status" value="1"/>
</dbReference>